<dbReference type="Gene3D" id="3.30.1330.60">
    <property type="entry name" value="OmpA-like domain"/>
    <property type="match status" value="1"/>
</dbReference>
<dbReference type="RefSeq" id="WP_168660055.1">
    <property type="nucleotide sequence ID" value="NZ_CP051180.1"/>
</dbReference>
<evidence type="ECO:0000256" key="1">
    <source>
        <dbReference type="ARBA" id="ARBA00004162"/>
    </source>
</evidence>
<dbReference type="InterPro" id="IPR036737">
    <property type="entry name" value="OmpA-like_sf"/>
</dbReference>
<keyword evidence="4 8" id="KW-0812">Transmembrane</keyword>
<accession>A0A6H1UCM7</accession>
<organism evidence="10 11">
    <name type="scientific">Ferrimonas lipolytica</name>
    <dbReference type="NCBI Taxonomy" id="2724191"/>
    <lineage>
        <taxon>Bacteria</taxon>
        <taxon>Pseudomonadati</taxon>
        <taxon>Pseudomonadota</taxon>
        <taxon>Gammaproteobacteria</taxon>
        <taxon>Alteromonadales</taxon>
        <taxon>Ferrimonadaceae</taxon>
        <taxon>Ferrimonas</taxon>
    </lineage>
</organism>
<dbReference type="SUPFAM" id="SSF103088">
    <property type="entry name" value="OmpA-like"/>
    <property type="match status" value="1"/>
</dbReference>
<dbReference type="PANTHER" id="PTHR30329:SF21">
    <property type="entry name" value="LIPOPROTEIN YIAD-RELATED"/>
    <property type="match status" value="1"/>
</dbReference>
<dbReference type="KEGG" id="fes:HER31_07840"/>
<evidence type="ECO:0000256" key="3">
    <source>
        <dbReference type="ARBA" id="ARBA00022475"/>
    </source>
</evidence>
<reference evidence="10 11" key="1">
    <citation type="submission" date="2020-04" db="EMBL/GenBank/DDBJ databases">
        <title>Ferrimonas sp. S7 isolated from sea water.</title>
        <authorList>
            <person name="Bae S.S."/>
            <person name="Baek K."/>
        </authorList>
    </citation>
    <scope>NUCLEOTIDE SEQUENCE [LARGE SCALE GENOMIC DNA]</scope>
    <source>
        <strain evidence="10 11">S7</strain>
    </source>
</reference>
<keyword evidence="11" id="KW-1185">Reference proteome</keyword>
<dbReference type="EMBL" id="CP051180">
    <property type="protein sequence ID" value="QIZ76794.1"/>
    <property type="molecule type" value="Genomic_DNA"/>
</dbReference>
<dbReference type="Pfam" id="PF13677">
    <property type="entry name" value="MotB_plug"/>
    <property type="match status" value="1"/>
</dbReference>
<dbReference type="Pfam" id="PF00691">
    <property type="entry name" value="OmpA"/>
    <property type="match status" value="1"/>
</dbReference>
<dbReference type="PANTHER" id="PTHR30329">
    <property type="entry name" value="STATOR ELEMENT OF FLAGELLAR MOTOR COMPLEX"/>
    <property type="match status" value="1"/>
</dbReference>
<evidence type="ECO:0000259" key="9">
    <source>
        <dbReference type="PROSITE" id="PS51123"/>
    </source>
</evidence>
<dbReference type="AlphaFoldDB" id="A0A6H1UCM7"/>
<comment type="similarity">
    <text evidence="2">Belongs to the MotB family.</text>
</comment>
<dbReference type="Proteomes" id="UP000501602">
    <property type="component" value="Chromosome"/>
</dbReference>
<comment type="subcellular location">
    <subcellularLocation>
        <location evidence="1">Cell membrane</location>
        <topology evidence="1">Single-pass membrane protein</topology>
    </subcellularLocation>
</comment>
<keyword evidence="3" id="KW-1003">Cell membrane</keyword>
<keyword evidence="5 8" id="KW-1133">Transmembrane helix</keyword>
<feature type="domain" description="OmpA-like" evidence="9">
    <location>
        <begin position="162"/>
        <end position="279"/>
    </location>
</feature>
<evidence type="ECO:0000256" key="5">
    <source>
        <dbReference type="ARBA" id="ARBA00022989"/>
    </source>
</evidence>
<sequence length="307" mass="33935">MSKEQPVVFTKKHKRHKPHGGGWKVAFADLMLALMAFFLLLWILEASSVEERQTVVNNLRTGVPIEAENIYQSANLSMIDFGESGGKERGDTGFFSNGNGQTEGLGTNNEVANSSATEKVEVSETAADSTEQVELIKQTLSQQFGEGKVADHVRFESREDGLRIVLSDNVEQLMFRRGSDQIEPFFQDLLLTLAELLVPYAQPMLVSGHTDSSKFSNGDGNWALSTNRALQARRALQLGGVPSSQFLHVAGYADIIPLDEKHPKAIANRRIELFLLNNDAAQGIIKRQRRLGSNSNFTIPDKYSQKG</sequence>
<evidence type="ECO:0000256" key="6">
    <source>
        <dbReference type="ARBA" id="ARBA00023136"/>
    </source>
</evidence>
<evidence type="ECO:0000256" key="8">
    <source>
        <dbReference type="SAM" id="Phobius"/>
    </source>
</evidence>
<dbReference type="PROSITE" id="PS51123">
    <property type="entry name" value="OMPA_2"/>
    <property type="match status" value="1"/>
</dbReference>
<evidence type="ECO:0000313" key="10">
    <source>
        <dbReference type="EMBL" id="QIZ76794.1"/>
    </source>
</evidence>
<evidence type="ECO:0000256" key="2">
    <source>
        <dbReference type="ARBA" id="ARBA00008914"/>
    </source>
</evidence>
<dbReference type="GO" id="GO:0005886">
    <property type="term" value="C:plasma membrane"/>
    <property type="evidence" value="ECO:0007669"/>
    <property type="project" value="UniProtKB-SubCell"/>
</dbReference>
<protein>
    <submittedName>
        <fullName evidence="10">OmpA family protein</fullName>
    </submittedName>
</protein>
<proteinExistence type="inferred from homology"/>
<dbReference type="InterPro" id="IPR006665">
    <property type="entry name" value="OmpA-like"/>
</dbReference>
<dbReference type="InterPro" id="IPR025713">
    <property type="entry name" value="MotB-like_N_dom"/>
</dbReference>
<feature type="transmembrane region" description="Helical" evidence="8">
    <location>
        <begin position="21"/>
        <end position="44"/>
    </location>
</feature>
<evidence type="ECO:0000256" key="4">
    <source>
        <dbReference type="ARBA" id="ARBA00022692"/>
    </source>
</evidence>
<dbReference type="InterPro" id="IPR050330">
    <property type="entry name" value="Bact_OuterMem_StrucFunc"/>
</dbReference>
<gene>
    <name evidence="10" type="ORF">HER31_07840</name>
</gene>
<evidence type="ECO:0000313" key="11">
    <source>
        <dbReference type="Proteomes" id="UP000501602"/>
    </source>
</evidence>
<name>A0A6H1UCM7_9GAMM</name>
<evidence type="ECO:0000256" key="7">
    <source>
        <dbReference type="PROSITE-ProRule" id="PRU00473"/>
    </source>
</evidence>
<keyword evidence="6 7" id="KW-0472">Membrane</keyword>